<feature type="domain" description="Bacterial repeat" evidence="1">
    <location>
        <begin position="133"/>
        <end position="195"/>
    </location>
</feature>
<feature type="domain" description="Bacterial repeat" evidence="1">
    <location>
        <begin position="65"/>
        <end position="107"/>
    </location>
</feature>
<evidence type="ECO:0000313" key="2">
    <source>
        <dbReference type="EMBL" id="RGQ47541.1"/>
    </source>
</evidence>
<dbReference type="Pfam" id="PF18998">
    <property type="entry name" value="Flg_new_2"/>
    <property type="match status" value="2"/>
</dbReference>
<dbReference type="AlphaFoldDB" id="A0A412B5E2"/>
<dbReference type="Proteomes" id="UP000284514">
    <property type="component" value="Unassembled WGS sequence"/>
</dbReference>
<evidence type="ECO:0000313" key="4">
    <source>
        <dbReference type="Proteomes" id="UP000283680"/>
    </source>
</evidence>
<evidence type="ECO:0000313" key="5">
    <source>
        <dbReference type="Proteomes" id="UP000284514"/>
    </source>
</evidence>
<dbReference type="EMBL" id="QSIF01000036">
    <property type="protein sequence ID" value="RHC71708.1"/>
    <property type="molecule type" value="Genomic_DNA"/>
</dbReference>
<dbReference type="InterPro" id="IPR044060">
    <property type="entry name" value="Bacterial_rp_domain"/>
</dbReference>
<evidence type="ECO:0000259" key="1">
    <source>
        <dbReference type="Pfam" id="PF18998"/>
    </source>
</evidence>
<protein>
    <recommendedName>
        <fullName evidence="1">Bacterial repeat domain-containing protein</fullName>
    </recommendedName>
</protein>
<dbReference type="PROSITE" id="PS51257">
    <property type="entry name" value="PROKAR_LIPOPROTEIN"/>
    <property type="match status" value="1"/>
</dbReference>
<name>A0A412B5E2_BACUN</name>
<dbReference type="EMBL" id="QRTH01000015">
    <property type="protein sequence ID" value="RGQ47541.1"/>
    <property type="molecule type" value="Genomic_DNA"/>
</dbReference>
<accession>A0A412B5E2</accession>
<sequence length="200" mass="21160">MFMRKLRIIYALFALLAVSCGRDELVENEVRRPVVPGKQSSVIIEGEDGDGQGVTTRAGSRVEFTGGYATGAGLYDGEDDATVAAVPYSGYQLVSFTGGPVGGSSSQFSGKNQYSFNIQLRDWKFTVSFKKEYTVTVSAGTGGTVSGGGKVLDGSSCTVTARANSGYSFDGWYEGSSKVSSSASYTFTVSSNRTLCFHLT</sequence>
<proteinExistence type="predicted"/>
<evidence type="ECO:0000313" key="3">
    <source>
        <dbReference type="EMBL" id="RHC71708.1"/>
    </source>
</evidence>
<reference evidence="4 5" key="1">
    <citation type="submission" date="2018-08" db="EMBL/GenBank/DDBJ databases">
        <title>A genome reference for cultivated species of the human gut microbiota.</title>
        <authorList>
            <person name="Zou Y."/>
            <person name="Xue W."/>
            <person name="Luo G."/>
        </authorList>
    </citation>
    <scope>NUCLEOTIDE SEQUENCE [LARGE SCALE GENOMIC DNA]</scope>
    <source>
        <strain evidence="2 4">AF28-11</strain>
        <strain evidence="3 5">AM34-25</strain>
    </source>
</reference>
<gene>
    <name evidence="3" type="ORF">DW831_16975</name>
    <name evidence="2" type="ORF">DWY92_19195</name>
</gene>
<comment type="caution">
    <text evidence="2">The sequence shown here is derived from an EMBL/GenBank/DDBJ whole genome shotgun (WGS) entry which is preliminary data.</text>
</comment>
<organism evidence="2 4">
    <name type="scientific">Bacteroides uniformis</name>
    <dbReference type="NCBI Taxonomy" id="820"/>
    <lineage>
        <taxon>Bacteria</taxon>
        <taxon>Pseudomonadati</taxon>
        <taxon>Bacteroidota</taxon>
        <taxon>Bacteroidia</taxon>
        <taxon>Bacteroidales</taxon>
        <taxon>Bacteroidaceae</taxon>
        <taxon>Bacteroides</taxon>
    </lineage>
</organism>
<dbReference type="Proteomes" id="UP000283680">
    <property type="component" value="Unassembled WGS sequence"/>
</dbReference>